<dbReference type="PANTHER" id="PTHR42957:SF1">
    <property type="entry name" value="HELICASE MJ1565-RELATED"/>
    <property type="match status" value="1"/>
</dbReference>
<dbReference type="InterPro" id="IPR017646">
    <property type="entry name" value="Dnd_assoc_2"/>
</dbReference>
<proteinExistence type="predicted"/>
<sequence length="1912" mass="214726">MLEKQFELFQVDRFVSWAKESISPGFRCQFKSPSTDNSERLFNAFLERAEPYINDGKTALPAISIADCYLIPVLHKTNGGNGFTDSYISKLRDEVAGQSGKFKGAALLMIHNSSLDTITNSALNLGSKGNVWSVESVSESLKEKIEEQGRFKDLSRCLLGYQCDVIQNENSTMFGFKPLFDALDDGRLEFSELGLFNDPYILTMSSDISQIQKRIEENRTLYEDIGFEVENYPDRLSDRLKNYDLGRRFRKKIADDPTTWNQISYDKYREEIERNKEQGVVFQRVEFEGGLLWDRPKSLTKAGQRELHLIAVPNDDASEMKFKITFDGAALEKSEVSLKTKCQSLKNIKPDCRLGPSGRSLVSFIAPVPVSPAFFTIKVKREKTSESYKFCCLVIPAGIISVGNIKDHFLLNVTKEILRVETDKCILPISNAPGQTFVLLDNTPEVDVSIFSKIDVSTSWNDTDSLEFVLKGVKGKLKVALEGVPATDSLDVPLAFSKQRFERLFDDSYHATVLTDSDRYSLDNRESKVVGVRGVLLNHECEMLHGEKLGVYNGNEITLEELKGISGPVFSAYKRLFEYLRSNNTTPSLTSWGESYRTIVHDLVTSTTAYLREITQGAMLTLEHKKILSLGVTEINGETYYSSFHPLVLAYYWDLFDRVTSDSSGSFKLIPAITKERLTPSGLLPYIFHTDEEYASLTPVSENIFWLKVVPQHDSCRNFVRKLVADKLEEFQVGYKSLFERPESPLLVTAVNMHSAAELFWGIVRFMKKRKGVSNPIHISFYDDNAVLNSFDEFKRLESIGKAEEFISKEGRFKKSEKELLTSVIEMMRKSVTHSKFTHKEADGCHAYSHVSFFRNNNKPQVKPTTIVNDLSGVTCDGLLCGDASECKEDSYFTAFGLRNVDSSVSTALPLANLYGLLIKPAIGSNEQYTNSSAVALAVDGSFRNSLQHCYDSSIWTTIIDPKVTLDFFRSERDLMLIHYSDQYTPSTNYDAITVTKQTNLFSNILATIDGGDISQFNAFNGTWLLGMLTAKPNIQRERVGIIGAYKFVAAMLSDSSITWVPISIAEMIRVSGNIGLSILEGDLARALHGVKNGAISDDILFVGFKDNKMYLLPVEVKTGAPPNYDKAVTQARSLLLYMGDDLLGKEILAHKLYRALFVRQVFMQIENYQLYGIFEEDYFKPILDQREEWLRGDYQLEQLNDFFEGIVVAHSNSKKLSGPMYQVESNVLKITLPMASLEYLVNGDLIGRKARLSLVEHFGIPSEFTLCSLASMSLQSYLNSVHPSQSDSAKVEPGKLDLASSENVNSVSKEEELRQNALSVEGDETSLEKAESSVVDELFSSSQVVSNEHSMSIEVNVASNEVSSIIDDDQPETSSKETVAFDKIDKLECIKVLCGHESVTASPVYWEPTNTSKFLNPNTGIIGTMGSGKTQFTKSLITQLVQQRACNVNGQQVGFLIFDYKADYVGEEFASATNATVLKPKKLPYNPLSLYGDADPMLIAEGLVDTITRVFGFGVKQTMKLHRLIMEAYRRAGVLDDLTAPAPTIHDVYKLFLEENPVEDSLYAALYRLDSFDIFERDATKVNSLYEVLSGVTVLNLINYPSNIQSLIVALTLDLFYLQMQKAGKPEIQGEHRQLTKVILVDEADNFMAQNFPSFRKVLKEGREFGVGTILSTQSLAHFKTKDNDYAEYMATWIIHRIAKVEKNHASLIFSASEKNIQSDLAMQVATLQKHQSLFVGGGVSVRHMLDKAFWQLMGAKELQKALSSLVVWKKGEEKAIHKPLVLLYTLFRIRAGKERLMAFEAVQAPLTKLLEKLGPERKAHHPEYPFWRLRSSGVWQVINGEELLENANQDPSSAALITLDVQAGFTENIFNMLSSSPDTVQQAIEFLFEKVGLDSNSKRYWKEAILVEID</sequence>
<evidence type="ECO:0000313" key="4">
    <source>
        <dbReference type="Proteomes" id="UP000184001"/>
    </source>
</evidence>
<dbReference type="EMBL" id="FQZR01000002">
    <property type="protein sequence ID" value="SHI72574.1"/>
    <property type="molecule type" value="Genomic_DNA"/>
</dbReference>
<evidence type="ECO:0000313" key="3">
    <source>
        <dbReference type="EMBL" id="SHI72574.1"/>
    </source>
</evidence>
<dbReference type="SUPFAM" id="SSF52540">
    <property type="entry name" value="P-loop containing nucleoside triphosphate hydrolases"/>
    <property type="match status" value="1"/>
</dbReference>
<dbReference type="InterPro" id="IPR027417">
    <property type="entry name" value="P-loop_NTPase"/>
</dbReference>
<reference evidence="3 4" key="1">
    <citation type="submission" date="2016-11" db="EMBL/GenBank/DDBJ databases">
        <authorList>
            <person name="Varghese N."/>
            <person name="Submissions S."/>
        </authorList>
    </citation>
    <scope>NUCLEOTIDE SEQUENCE [LARGE SCALE GENOMIC DNA]</scope>
    <source>
        <strain evidence="3 4">DSM 17919</strain>
    </source>
</reference>
<dbReference type="InterPro" id="IPR002789">
    <property type="entry name" value="HerA_central"/>
</dbReference>
<gene>
    <name evidence="3" type="ORF">SAMN05660830_00785</name>
</gene>
<name>A0A8G2F724_9BACT</name>
<evidence type="ECO:0000259" key="1">
    <source>
        <dbReference type="Pfam" id="PF01935"/>
    </source>
</evidence>
<dbReference type="InterPro" id="IPR008571">
    <property type="entry name" value="HerA-like"/>
</dbReference>
<dbReference type="Pfam" id="PF26340">
    <property type="entry name" value="DNA-SBD_ScoMcrA"/>
    <property type="match status" value="1"/>
</dbReference>
<feature type="domain" description="Helicase HerA central" evidence="1">
    <location>
        <begin position="1412"/>
        <end position="1614"/>
    </location>
</feature>
<accession>A0A8G2F724</accession>
<dbReference type="NCBIfam" id="TIGR03237">
    <property type="entry name" value="dnd_assoc_2"/>
    <property type="match status" value="1"/>
</dbReference>
<dbReference type="PANTHER" id="PTHR42957">
    <property type="entry name" value="HELICASE MJ1565-RELATED"/>
    <property type="match status" value="1"/>
</dbReference>
<organism evidence="3 4">
    <name type="scientific">Halodesulfovibrio aestuarii</name>
    <dbReference type="NCBI Taxonomy" id="126333"/>
    <lineage>
        <taxon>Bacteria</taxon>
        <taxon>Pseudomonadati</taxon>
        <taxon>Thermodesulfobacteriota</taxon>
        <taxon>Desulfovibrionia</taxon>
        <taxon>Desulfovibrionales</taxon>
        <taxon>Desulfovibrionaceae</taxon>
        <taxon>Halodesulfovibrio</taxon>
    </lineage>
</organism>
<evidence type="ECO:0000259" key="2">
    <source>
        <dbReference type="Pfam" id="PF26340"/>
    </source>
</evidence>
<dbReference type="Pfam" id="PF01935">
    <property type="entry name" value="DUF87"/>
    <property type="match status" value="1"/>
</dbReference>
<dbReference type="Proteomes" id="UP000184001">
    <property type="component" value="Unassembled WGS sequence"/>
</dbReference>
<comment type="caution">
    <text evidence="3">The sequence shown here is derived from an EMBL/GenBank/DDBJ whole genome shotgun (WGS) entry which is preliminary data.</text>
</comment>
<feature type="domain" description="ScoMcrA-like DNA sulfur-binding" evidence="2">
    <location>
        <begin position="1758"/>
        <end position="1892"/>
    </location>
</feature>
<dbReference type="CDD" id="cd01127">
    <property type="entry name" value="TrwB_TraG_TraD_VirD4"/>
    <property type="match status" value="1"/>
</dbReference>
<dbReference type="RefSeq" id="WP_020001911.1">
    <property type="nucleotide sequence ID" value="NZ_CP192219.1"/>
</dbReference>
<dbReference type="Gene3D" id="3.40.50.300">
    <property type="entry name" value="P-loop containing nucleotide triphosphate hydrolases"/>
    <property type="match status" value="2"/>
</dbReference>
<dbReference type="InterPro" id="IPR058813">
    <property type="entry name" value="DNA-SBD_ScoMcrA"/>
</dbReference>
<protein>
    <submittedName>
        <fullName evidence="3">DNA phosphorothioation-dependent restriction protein DptH</fullName>
    </submittedName>
</protein>